<feature type="domain" description="IclR-ED" evidence="5">
    <location>
        <begin position="67"/>
        <end position="249"/>
    </location>
</feature>
<evidence type="ECO:0000313" key="7">
    <source>
        <dbReference type="Proteomes" id="UP000284676"/>
    </source>
</evidence>
<dbReference type="GO" id="GO:0003677">
    <property type="term" value="F:DNA binding"/>
    <property type="evidence" value="ECO:0007669"/>
    <property type="project" value="UniProtKB-KW"/>
</dbReference>
<dbReference type="InterPro" id="IPR005471">
    <property type="entry name" value="Tscrpt_reg_IclR_N"/>
</dbReference>
<dbReference type="InterPro" id="IPR036388">
    <property type="entry name" value="WH-like_DNA-bd_sf"/>
</dbReference>
<dbReference type="SUPFAM" id="SSF55781">
    <property type="entry name" value="GAF domain-like"/>
    <property type="match status" value="1"/>
</dbReference>
<dbReference type="RefSeq" id="WP_117708498.1">
    <property type="nucleotide sequence ID" value="NZ_JADYUV010000002.1"/>
</dbReference>
<dbReference type="Proteomes" id="UP000284676">
    <property type="component" value="Unassembled WGS sequence"/>
</dbReference>
<dbReference type="InterPro" id="IPR014757">
    <property type="entry name" value="Tscrpt_reg_IclR_C"/>
</dbReference>
<proteinExistence type="predicted"/>
<evidence type="ECO:0000313" key="6">
    <source>
        <dbReference type="EMBL" id="RHF73488.1"/>
    </source>
</evidence>
<evidence type="ECO:0000259" key="4">
    <source>
        <dbReference type="PROSITE" id="PS51077"/>
    </source>
</evidence>
<evidence type="ECO:0000256" key="1">
    <source>
        <dbReference type="ARBA" id="ARBA00023015"/>
    </source>
</evidence>
<dbReference type="PROSITE" id="PS51078">
    <property type="entry name" value="ICLR_ED"/>
    <property type="match status" value="1"/>
</dbReference>
<keyword evidence="3" id="KW-0804">Transcription</keyword>
<dbReference type="GO" id="GO:0045892">
    <property type="term" value="P:negative regulation of DNA-templated transcription"/>
    <property type="evidence" value="ECO:0007669"/>
    <property type="project" value="TreeGrafter"/>
</dbReference>
<name>A0A414PY33_FUSMR</name>
<keyword evidence="1" id="KW-0805">Transcription regulation</keyword>
<evidence type="ECO:0000256" key="2">
    <source>
        <dbReference type="ARBA" id="ARBA00023125"/>
    </source>
</evidence>
<organism evidence="6 7">
    <name type="scientific">Fusobacterium mortiferum</name>
    <dbReference type="NCBI Taxonomy" id="850"/>
    <lineage>
        <taxon>Bacteria</taxon>
        <taxon>Fusobacteriati</taxon>
        <taxon>Fusobacteriota</taxon>
        <taxon>Fusobacteriia</taxon>
        <taxon>Fusobacteriales</taxon>
        <taxon>Fusobacteriaceae</taxon>
        <taxon>Fusobacterium</taxon>
    </lineage>
</organism>
<accession>A0A414PY33</accession>
<dbReference type="SUPFAM" id="SSF46785">
    <property type="entry name" value="Winged helix' DNA-binding domain"/>
    <property type="match status" value="1"/>
</dbReference>
<dbReference type="InterPro" id="IPR050707">
    <property type="entry name" value="HTH_MetabolicPath_Reg"/>
</dbReference>
<dbReference type="PANTHER" id="PTHR30136">
    <property type="entry name" value="HELIX-TURN-HELIX TRANSCRIPTIONAL REGULATOR, ICLR FAMILY"/>
    <property type="match status" value="1"/>
</dbReference>
<dbReference type="PROSITE" id="PS51077">
    <property type="entry name" value="HTH_ICLR"/>
    <property type="match status" value="1"/>
</dbReference>
<comment type="caution">
    <text evidence="6">The sequence shown here is derived from an EMBL/GenBank/DDBJ whole genome shotgun (WGS) entry which is preliminary data.</text>
</comment>
<dbReference type="InterPro" id="IPR036390">
    <property type="entry name" value="WH_DNA-bd_sf"/>
</dbReference>
<dbReference type="Gene3D" id="3.30.450.40">
    <property type="match status" value="1"/>
</dbReference>
<dbReference type="Pfam" id="PF01614">
    <property type="entry name" value="IclR_C"/>
    <property type="match status" value="1"/>
</dbReference>
<keyword evidence="2" id="KW-0238">DNA-binding</keyword>
<dbReference type="EMBL" id="QRHL01000004">
    <property type="protein sequence ID" value="RHF73488.1"/>
    <property type="molecule type" value="Genomic_DNA"/>
</dbReference>
<dbReference type="GO" id="GO:0003700">
    <property type="term" value="F:DNA-binding transcription factor activity"/>
    <property type="evidence" value="ECO:0007669"/>
    <property type="project" value="TreeGrafter"/>
</dbReference>
<dbReference type="AlphaFoldDB" id="A0A414PY33"/>
<gene>
    <name evidence="6" type="ORF">DW663_04270</name>
</gene>
<protein>
    <submittedName>
        <fullName evidence="6">IclR family transcriptional regulator</fullName>
    </submittedName>
</protein>
<dbReference type="PANTHER" id="PTHR30136:SF35">
    <property type="entry name" value="HTH-TYPE TRANSCRIPTIONAL REGULATOR RV1719"/>
    <property type="match status" value="1"/>
</dbReference>
<evidence type="ECO:0000256" key="3">
    <source>
        <dbReference type="ARBA" id="ARBA00023163"/>
    </source>
</evidence>
<sequence length="252" mass="29200">MEEKSKVPAIDKADKIFNYLYYKYSATQSSISKDLNLPKATVNRLLEVLTNLKYLNYQDKEYTLGEKFYFFSNRYEKYTLIKNITHPYLEELSLKFKETFKLSVLDNDKIRSIATVESSDLIKVSVAENAIFPLHAGAASKLLICQLSESKLNKLLTKTLSKYTDNTITDREKLKEELLKINIQKVSYDNMEHSKNIKAVAVPILDKKNRIIAAISCPCFPDDLTDEKSKFLVKEMQKTCEEISKRLEYFIN</sequence>
<evidence type="ECO:0000259" key="5">
    <source>
        <dbReference type="PROSITE" id="PS51078"/>
    </source>
</evidence>
<reference evidence="6 7" key="1">
    <citation type="submission" date="2018-08" db="EMBL/GenBank/DDBJ databases">
        <title>A genome reference for cultivated species of the human gut microbiota.</title>
        <authorList>
            <person name="Zou Y."/>
            <person name="Xue W."/>
            <person name="Luo G."/>
        </authorList>
    </citation>
    <scope>NUCLEOTIDE SEQUENCE [LARGE SCALE GENOMIC DNA]</scope>
    <source>
        <strain evidence="6 7">AM25-1</strain>
    </source>
</reference>
<dbReference type="InterPro" id="IPR029016">
    <property type="entry name" value="GAF-like_dom_sf"/>
</dbReference>
<dbReference type="Gene3D" id="1.10.10.10">
    <property type="entry name" value="Winged helix-like DNA-binding domain superfamily/Winged helix DNA-binding domain"/>
    <property type="match status" value="1"/>
</dbReference>
<dbReference type="SMART" id="SM00346">
    <property type="entry name" value="HTH_ICLR"/>
    <property type="match status" value="1"/>
</dbReference>
<feature type="domain" description="HTH iclR-type" evidence="4">
    <location>
        <begin position="7"/>
        <end position="66"/>
    </location>
</feature>